<name>A0A6A4T2V5_SCOMX</name>
<evidence type="ECO:0000313" key="2">
    <source>
        <dbReference type="Proteomes" id="UP000438429"/>
    </source>
</evidence>
<protein>
    <submittedName>
        <fullName evidence="1">Uncharacterized protein</fullName>
    </submittedName>
</protein>
<proteinExistence type="predicted"/>
<dbReference type="EMBL" id="VEVO01000007">
    <property type="protein sequence ID" value="KAF0039259.1"/>
    <property type="molecule type" value="Genomic_DNA"/>
</dbReference>
<dbReference type="Proteomes" id="UP000438429">
    <property type="component" value="Unassembled WGS sequence"/>
</dbReference>
<evidence type="ECO:0000313" key="1">
    <source>
        <dbReference type="EMBL" id="KAF0039259.1"/>
    </source>
</evidence>
<dbReference type="AlphaFoldDB" id="A0A6A4T2V5"/>
<sequence length="221" mass="24762">MNLNKVHSATVACVTIYCVTTEECVRPAIEWLKLQMLWKTTVELRRQQFSSLLFLTTRVFSPIRLWVSAWFLFPTVKSGAPQGSTVATNLPLMVMNGLIIVCPPRCGPCVTIRGQDLSSHLRVLPVNMTQAIIKFPAQSPFDSRGGIYAHVLIQQRGKKHNNRHIIYLLQKTGHTDADDDEAPKTLTFSVDRVLCVVPVGGPLVLCTDTHLETLNRHFDVD</sequence>
<organism evidence="1 2">
    <name type="scientific">Scophthalmus maximus</name>
    <name type="common">Turbot</name>
    <name type="synonym">Psetta maxima</name>
    <dbReference type="NCBI Taxonomy" id="52904"/>
    <lineage>
        <taxon>Eukaryota</taxon>
        <taxon>Metazoa</taxon>
        <taxon>Chordata</taxon>
        <taxon>Craniata</taxon>
        <taxon>Vertebrata</taxon>
        <taxon>Euteleostomi</taxon>
        <taxon>Actinopterygii</taxon>
        <taxon>Neopterygii</taxon>
        <taxon>Teleostei</taxon>
        <taxon>Neoteleostei</taxon>
        <taxon>Acanthomorphata</taxon>
        <taxon>Carangaria</taxon>
        <taxon>Pleuronectiformes</taxon>
        <taxon>Pleuronectoidei</taxon>
        <taxon>Scophthalmidae</taxon>
        <taxon>Scophthalmus</taxon>
    </lineage>
</organism>
<reference evidence="1 2" key="1">
    <citation type="submission" date="2019-06" db="EMBL/GenBank/DDBJ databases">
        <title>Draft genomes of female and male turbot (Scophthalmus maximus).</title>
        <authorList>
            <person name="Xu H."/>
            <person name="Xu X.-W."/>
            <person name="Shao C."/>
            <person name="Chen S."/>
        </authorList>
    </citation>
    <scope>NUCLEOTIDE SEQUENCE [LARGE SCALE GENOMIC DNA]</scope>
    <source>
        <strain evidence="1">Ysfricsl-2016a</strain>
        <tissue evidence="1">Blood</tissue>
    </source>
</reference>
<gene>
    <name evidence="1" type="ORF">F2P81_007494</name>
</gene>
<accession>A0A6A4T2V5</accession>
<comment type="caution">
    <text evidence="1">The sequence shown here is derived from an EMBL/GenBank/DDBJ whole genome shotgun (WGS) entry which is preliminary data.</text>
</comment>